<dbReference type="Gene3D" id="2.40.420.20">
    <property type="match status" value="1"/>
</dbReference>
<evidence type="ECO:0000259" key="6">
    <source>
        <dbReference type="Pfam" id="PF25917"/>
    </source>
</evidence>
<dbReference type="Gene3D" id="1.10.287.470">
    <property type="entry name" value="Helix hairpin bin"/>
    <property type="match status" value="1"/>
</dbReference>
<dbReference type="RefSeq" id="WP_206559797.1">
    <property type="nucleotide sequence ID" value="NZ_JAFKCZ010000005.1"/>
</dbReference>
<organism evidence="8 9">
    <name type="scientific">Parahaliea mediterranea</name>
    <dbReference type="NCBI Taxonomy" id="651086"/>
    <lineage>
        <taxon>Bacteria</taxon>
        <taxon>Pseudomonadati</taxon>
        <taxon>Pseudomonadota</taxon>
        <taxon>Gammaproteobacteria</taxon>
        <taxon>Cellvibrionales</taxon>
        <taxon>Halieaceae</taxon>
        <taxon>Parahaliea</taxon>
    </lineage>
</organism>
<feature type="coiled-coil region" evidence="4">
    <location>
        <begin position="163"/>
        <end position="190"/>
    </location>
</feature>
<reference evidence="8" key="1">
    <citation type="submission" date="2021-02" db="EMBL/GenBank/DDBJ databases">
        <title>PHA producing bacteria isolated from coastal sediment in Guangdong, Shenzhen.</title>
        <authorList>
            <person name="Zheng W."/>
            <person name="Yu S."/>
            <person name="Huang Y."/>
        </authorList>
    </citation>
    <scope>NUCLEOTIDE SEQUENCE</scope>
    <source>
        <strain evidence="8">TN14-10</strain>
    </source>
</reference>
<dbReference type="PANTHER" id="PTHR30469:SF12">
    <property type="entry name" value="MULTIDRUG RESISTANCE PROTEIN MDTA"/>
    <property type="match status" value="1"/>
</dbReference>
<dbReference type="GO" id="GO:1990281">
    <property type="term" value="C:efflux pump complex"/>
    <property type="evidence" value="ECO:0007669"/>
    <property type="project" value="TreeGrafter"/>
</dbReference>
<dbReference type="SUPFAM" id="SSF111369">
    <property type="entry name" value="HlyD-like secretion proteins"/>
    <property type="match status" value="1"/>
</dbReference>
<keyword evidence="4" id="KW-0175">Coiled coil</keyword>
<keyword evidence="9" id="KW-1185">Reference proteome</keyword>
<dbReference type="InterPro" id="IPR006143">
    <property type="entry name" value="RND_pump_MFP"/>
</dbReference>
<accession>A0A939DDY3</accession>
<name>A0A939DDY3_9GAMM</name>
<evidence type="ECO:0000256" key="1">
    <source>
        <dbReference type="ARBA" id="ARBA00004196"/>
    </source>
</evidence>
<gene>
    <name evidence="8" type="ORF">JYP50_07075</name>
</gene>
<keyword evidence="3" id="KW-0813">Transport</keyword>
<evidence type="ECO:0000256" key="2">
    <source>
        <dbReference type="ARBA" id="ARBA00009477"/>
    </source>
</evidence>
<dbReference type="GO" id="GO:0015562">
    <property type="term" value="F:efflux transmembrane transporter activity"/>
    <property type="evidence" value="ECO:0007669"/>
    <property type="project" value="TreeGrafter"/>
</dbReference>
<dbReference type="PANTHER" id="PTHR30469">
    <property type="entry name" value="MULTIDRUG RESISTANCE PROTEIN MDTA"/>
    <property type="match status" value="1"/>
</dbReference>
<evidence type="ECO:0000256" key="4">
    <source>
        <dbReference type="SAM" id="Coils"/>
    </source>
</evidence>
<dbReference type="Proteomes" id="UP000664303">
    <property type="component" value="Unassembled WGS sequence"/>
</dbReference>
<feature type="domain" description="Multidrug resistance protein MdtA-like barrel-sandwich hybrid" evidence="6">
    <location>
        <begin position="76"/>
        <end position="212"/>
    </location>
</feature>
<dbReference type="EMBL" id="JAFKCZ010000005">
    <property type="protein sequence ID" value="MBN7796345.1"/>
    <property type="molecule type" value="Genomic_DNA"/>
</dbReference>
<evidence type="ECO:0000259" key="7">
    <source>
        <dbReference type="Pfam" id="PF25967"/>
    </source>
</evidence>
<evidence type="ECO:0000256" key="3">
    <source>
        <dbReference type="ARBA" id="ARBA00022448"/>
    </source>
</evidence>
<feature type="domain" description="Multidrug resistance protein MdtA-like C-terminal permuted SH3" evidence="7">
    <location>
        <begin position="339"/>
        <end position="380"/>
    </location>
</feature>
<dbReference type="AlphaFoldDB" id="A0A939DDY3"/>
<dbReference type="InterPro" id="IPR058625">
    <property type="entry name" value="MdtA-like_BSH"/>
</dbReference>
<dbReference type="NCBIfam" id="TIGR01730">
    <property type="entry name" value="RND_mfp"/>
    <property type="match status" value="1"/>
</dbReference>
<feature type="region of interest" description="Disordered" evidence="5">
    <location>
        <begin position="395"/>
        <end position="415"/>
    </location>
</feature>
<dbReference type="Gene3D" id="2.40.30.170">
    <property type="match status" value="1"/>
</dbReference>
<dbReference type="Gene3D" id="2.40.50.100">
    <property type="match status" value="1"/>
</dbReference>
<proteinExistence type="inferred from homology"/>
<protein>
    <submittedName>
        <fullName evidence="8">Efflux RND transporter periplasmic adaptor subunit</fullName>
    </submittedName>
</protein>
<comment type="subcellular location">
    <subcellularLocation>
        <location evidence="1">Cell envelope</location>
    </subcellularLocation>
</comment>
<comment type="similarity">
    <text evidence="2">Belongs to the membrane fusion protein (MFP) (TC 8.A.1) family.</text>
</comment>
<sequence>MPTITARSVLKKALPALVVATPLVLATLALLNPPTPERARPDRGPRLTVDTVTVSPTRYAMRISSFGTVQPRTQSTLVSQVGGEVVWVNPQFRDGGVFGAGDALLRIDPRDYEANVQIARASLLEARQVLAEEQAQSQQALADWQRLGDGGEADALVLRKPQLMAAQARVASAEAELRKAELNLERATVTAPFDGRILSTEVDLGEVLGGNTALAEIYATDYVEIRLPLANADLDYVDLPEPRADGGEQQRVPVTIHSSLSAGAAWEGFLVRTEGAIDDSSRQLHVVAQVDDPFQLAGDSGPEHSGRKPLKIGEYVTASIEGRTLPGAVVIANSAIYQGSYVYVVREGLLQRREITIAWQNADSAVIASGLRAGDALVTTPLGQVTSGTPVAVTGERRQVGSGGGARGDSGEARP</sequence>
<dbReference type="InterPro" id="IPR058627">
    <property type="entry name" value="MdtA-like_C"/>
</dbReference>
<evidence type="ECO:0000313" key="8">
    <source>
        <dbReference type="EMBL" id="MBN7796345.1"/>
    </source>
</evidence>
<dbReference type="Pfam" id="PF25967">
    <property type="entry name" value="RND-MFP_C"/>
    <property type="match status" value="1"/>
</dbReference>
<evidence type="ECO:0000313" key="9">
    <source>
        <dbReference type="Proteomes" id="UP000664303"/>
    </source>
</evidence>
<dbReference type="Pfam" id="PF25917">
    <property type="entry name" value="BSH_RND"/>
    <property type="match status" value="1"/>
</dbReference>
<comment type="caution">
    <text evidence="8">The sequence shown here is derived from an EMBL/GenBank/DDBJ whole genome shotgun (WGS) entry which is preliminary data.</text>
</comment>
<evidence type="ECO:0000256" key="5">
    <source>
        <dbReference type="SAM" id="MobiDB-lite"/>
    </source>
</evidence>